<evidence type="ECO:0000256" key="2">
    <source>
        <dbReference type="ARBA" id="ARBA00022448"/>
    </source>
</evidence>
<evidence type="ECO:0000259" key="12">
    <source>
        <dbReference type="Pfam" id="PF07715"/>
    </source>
</evidence>
<dbReference type="PROSITE" id="PS52016">
    <property type="entry name" value="TONB_DEPENDENT_REC_3"/>
    <property type="match status" value="1"/>
</dbReference>
<dbReference type="InterPro" id="IPR036942">
    <property type="entry name" value="Beta-barrel_TonB_sf"/>
</dbReference>
<dbReference type="PANTHER" id="PTHR30069">
    <property type="entry name" value="TONB-DEPENDENT OUTER MEMBRANE RECEPTOR"/>
    <property type="match status" value="1"/>
</dbReference>
<evidence type="ECO:0000313" key="14">
    <source>
        <dbReference type="Proteomes" id="UP001597545"/>
    </source>
</evidence>
<evidence type="ECO:0000256" key="8">
    <source>
        <dbReference type="PROSITE-ProRule" id="PRU01360"/>
    </source>
</evidence>
<feature type="domain" description="TonB-dependent receptor-like beta-barrel" evidence="11">
    <location>
        <begin position="242"/>
        <end position="689"/>
    </location>
</feature>
<dbReference type="EMBL" id="JBHULR010000003">
    <property type="protein sequence ID" value="MFD2547170.1"/>
    <property type="molecule type" value="Genomic_DNA"/>
</dbReference>
<evidence type="ECO:0000256" key="4">
    <source>
        <dbReference type="ARBA" id="ARBA00022692"/>
    </source>
</evidence>
<keyword evidence="4 8" id="KW-0812">Transmembrane</keyword>
<dbReference type="Pfam" id="PF00593">
    <property type="entry name" value="TonB_dep_Rec_b-barrel"/>
    <property type="match status" value="1"/>
</dbReference>
<keyword evidence="7 8" id="KW-0998">Cell outer membrane</keyword>
<protein>
    <submittedName>
        <fullName evidence="13">TonB-dependent receptor</fullName>
    </submittedName>
</protein>
<keyword evidence="5 9" id="KW-0798">TonB box</keyword>
<dbReference type="PANTHER" id="PTHR30069:SF42">
    <property type="entry name" value="FERRIC AEROBACTIN RECEPTOR"/>
    <property type="match status" value="1"/>
</dbReference>
<evidence type="ECO:0000259" key="11">
    <source>
        <dbReference type="Pfam" id="PF00593"/>
    </source>
</evidence>
<sequence length="725" mass="80278">MNTRATFLMLSGLFFLRSHAQEQVKIDTTKAVSLQEVQITSVRGSEKLTHIPTSVTLVNAKQLQILSRTTSNISQLLEATVAGLGPSTGTYSNFGQYLRGRGMLIMLDGIPQSTPIRDGGVDMKTVNANDLRAVEVIKGATSLYGVGGSGGFVNYITKEAVVDRKFAGNTQIWGTANLAETDAAFGGGVYQSLSGTAGRWEYYLSGSYEKTGNMYDAKGTPLLPTYSLANTDTYSALAKIGYQIADKQKLKLRYNYYRSAQKSNFAAADRVLTVFNGDGDYELIPGFGVAGEIPGVPPGAVVHNAQFTYALDSIFRRSTTFQTDAFYQNVDNIFFYAKNFQGGGQSRVKSEKYGVRPNFNSRIALNDRNHFSLTYGLDVLRDKTSQPLVDGRLWMPEITLMNWAPYAQAKWVYDENWIVKIGGRYDAMQLQLHDYQTLPYSAQANDVFSESIAVQGGRLSFSNAALNLGIRYNKHAEFTPYASYAQGFALPDVGVVFRNAQVKDIQEINVKPVATDNFEFGFVSTFPHVRFEAVGYYSKSKYGTSVSFNEQSNRFELVQSPQSIFGADVTLDVDFYDGKLQAGATYSFLEGLTHTATNPYVWKYIGGQMINPPKTTAYVHVAATRALDLDVQAVFIGDRQRFAPIQHAETNMWSYRHTEVPVKGYTLVNLQASYQLNSRAGISLAINNLFNAYYMPAKSQWMAFVSNQSPAGEGVNARITLNYQF</sequence>
<dbReference type="Pfam" id="PF07715">
    <property type="entry name" value="Plug"/>
    <property type="match status" value="1"/>
</dbReference>
<evidence type="ECO:0000256" key="5">
    <source>
        <dbReference type="ARBA" id="ARBA00023077"/>
    </source>
</evidence>
<dbReference type="SUPFAM" id="SSF56935">
    <property type="entry name" value="Porins"/>
    <property type="match status" value="1"/>
</dbReference>
<keyword evidence="3 8" id="KW-1134">Transmembrane beta strand</keyword>
<dbReference type="Gene3D" id="2.40.170.20">
    <property type="entry name" value="TonB-dependent receptor, beta-barrel domain"/>
    <property type="match status" value="1"/>
</dbReference>
<evidence type="ECO:0000313" key="13">
    <source>
        <dbReference type="EMBL" id="MFD2547170.1"/>
    </source>
</evidence>
<keyword evidence="6 8" id="KW-0472">Membrane</keyword>
<keyword evidence="14" id="KW-1185">Reference proteome</keyword>
<gene>
    <name evidence="13" type="ORF">ACFSR5_05865</name>
</gene>
<dbReference type="Gene3D" id="2.170.130.10">
    <property type="entry name" value="TonB-dependent receptor, plug domain"/>
    <property type="match status" value="1"/>
</dbReference>
<evidence type="ECO:0000256" key="6">
    <source>
        <dbReference type="ARBA" id="ARBA00023136"/>
    </source>
</evidence>
<dbReference type="InterPro" id="IPR000531">
    <property type="entry name" value="Beta-barrel_TonB"/>
</dbReference>
<evidence type="ECO:0000256" key="3">
    <source>
        <dbReference type="ARBA" id="ARBA00022452"/>
    </source>
</evidence>
<dbReference type="Proteomes" id="UP001597545">
    <property type="component" value="Unassembled WGS sequence"/>
</dbReference>
<comment type="similarity">
    <text evidence="8 9">Belongs to the TonB-dependent receptor family.</text>
</comment>
<feature type="signal peptide" evidence="10">
    <location>
        <begin position="1"/>
        <end position="20"/>
    </location>
</feature>
<dbReference type="InterPro" id="IPR039426">
    <property type="entry name" value="TonB-dep_rcpt-like"/>
</dbReference>
<keyword evidence="2 8" id="KW-0813">Transport</keyword>
<dbReference type="InterPro" id="IPR012910">
    <property type="entry name" value="Plug_dom"/>
</dbReference>
<keyword evidence="13" id="KW-0675">Receptor</keyword>
<name>A0ABW5KFX8_9SPHI</name>
<comment type="subcellular location">
    <subcellularLocation>
        <location evidence="1 8">Cell outer membrane</location>
        <topology evidence="1 8">Multi-pass membrane protein</topology>
    </subcellularLocation>
</comment>
<comment type="caution">
    <text evidence="13">The sequence shown here is derived from an EMBL/GenBank/DDBJ whole genome shotgun (WGS) entry which is preliminary data.</text>
</comment>
<accession>A0ABW5KFX8</accession>
<evidence type="ECO:0000256" key="7">
    <source>
        <dbReference type="ARBA" id="ARBA00023237"/>
    </source>
</evidence>
<evidence type="ECO:0000256" key="9">
    <source>
        <dbReference type="RuleBase" id="RU003357"/>
    </source>
</evidence>
<proteinExistence type="inferred from homology"/>
<feature type="chain" id="PRO_5045615851" evidence="10">
    <location>
        <begin position="21"/>
        <end position="725"/>
    </location>
</feature>
<keyword evidence="10" id="KW-0732">Signal</keyword>
<evidence type="ECO:0000256" key="1">
    <source>
        <dbReference type="ARBA" id="ARBA00004571"/>
    </source>
</evidence>
<organism evidence="13 14">
    <name type="scientific">Sphingobacterium suaedae</name>
    <dbReference type="NCBI Taxonomy" id="1686402"/>
    <lineage>
        <taxon>Bacteria</taxon>
        <taxon>Pseudomonadati</taxon>
        <taxon>Bacteroidota</taxon>
        <taxon>Sphingobacteriia</taxon>
        <taxon>Sphingobacteriales</taxon>
        <taxon>Sphingobacteriaceae</taxon>
        <taxon>Sphingobacterium</taxon>
    </lineage>
</organism>
<dbReference type="RefSeq" id="WP_380901667.1">
    <property type="nucleotide sequence ID" value="NZ_JBHUEG010000007.1"/>
</dbReference>
<evidence type="ECO:0000256" key="10">
    <source>
        <dbReference type="SAM" id="SignalP"/>
    </source>
</evidence>
<reference evidence="14" key="1">
    <citation type="journal article" date="2019" name="Int. J. Syst. Evol. Microbiol.">
        <title>The Global Catalogue of Microorganisms (GCM) 10K type strain sequencing project: providing services to taxonomists for standard genome sequencing and annotation.</title>
        <authorList>
            <consortium name="The Broad Institute Genomics Platform"/>
            <consortium name="The Broad Institute Genome Sequencing Center for Infectious Disease"/>
            <person name="Wu L."/>
            <person name="Ma J."/>
        </authorList>
    </citation>
    <scope>NUCLEOTIDE SEQUENCE [LARGE SCALE GENOMIC DNA]</scope>
    <source>
        <strain evidence="14">KCTC 42662</strain>
    </source>
</reference>
<feature type="domain" description="TonB-dependent receptor plug" evidence="12">
    <location>
        <begin position="50"/>
        <end position="151"/>
    </location>
</feature>
<dbReference type="InterPro" id="IPR037066">
    <property type="entry name" value="Plug_dom_sf"/>
</dbReference>